<dbReference type="CDD" id="cd00761">
    <property type="entry name" value="Glyco_tranf_GTA_type"/>
    <property type="match status" value="1"/>
</dbReference>
<evidence type="ECO:0000259" key="3">
    <source>
        <dbReference type="Pfam" id="PF00535"/>
    </source>
</evidence>
<keyword evidence="1" id="KW-0328">Glycosyltransferase</keyword>
<dbReference type="AlphaFoldDB" id="A0A261EQT4"/>
<sequence>MKDPTVSIVVPAYNVERYLNRCMDSITNQTYQRLQIILVDDGSTDGTGRLCDEWAERDDRVKTVHRTNGGLAAARNTGLEQVTGQYILFVDSDDWIAKDAIGLLLENALENQSDVVSFDLQPMNSAGEFPRKYVVSRDFPQIKMSFGKDCLEQLYSRHINNYVWCFLYKTEFLKENNISFNGNIRFLEDALFTNKVLRCVHLVSYYGTKPLYYYFMRSDSLTHKSGTAHAQDGLTVVKQILDESDLEQESPAFFDYIINLLFFVELKFGNRRDLSAYKSRKQIKCIIRRLLNIVPFFSLSKTNRIKILLLRSGCFGVARTIKHGLDTFKVILFRGEKGYGSVC</sequence>
<dbReference type="SUPFAM" id="SSF53448">
    <property type="entry name" value="Nucleotide-diphospho-sugar transferases"/>
    <property type="match status" value="1"/>
</dbReference>
<name>A0A261EQT4_9BIFI</name>
<dbReference type="InterPro" id="IPR029044">
    <property type="entry name" value="Nucleotide-diphossugar_trans"/>
</dbReference>
<dbReference type="Gene3D" id="3.90.550.10">
    <property type="entry name" value="Spore Coat Polysaccharide Biosynthesis Protein SpsA, Chain A"/>
    <property type="match status" value="1"/>
</dbReference>
<accession>A0A261EQT4</accession>
<comment type="caution">
    <text evidence="4">The sequence shown here is derived from an EMBL/GenBank/DDBJ whole genome shotgun (WGS) entry which is preliminary data.</text>
</comment>
<proteinExistence type="predicted"/>
<dbReference type="RefSeq" id="WP_094723029.1">
    <property type="nucleotide sequence ID" value="NZ_MWWS01000005.1"/>
</dbReference>
<evidence type="ECO:0000256" key="1">
    <source>
        <dbReference type="ARBA" id="ARBA00022676"/>
    </source>
</evidence>
<dbReference type="EMBL" id="MWWS01000005">
    <property type="protein sequence ID" value="OZG49204.1"/>
    <property type="molecule type" value="Genomic_DNA"/>
</dbReference>
<dbReference type="Proteomes" id="UP000216004">
    <property type="component" value="Unassembled WGS sequence"/>
</dbReference>
<dbReference type="PANTHER" id="PTHR22916:SF51">
    <property type="entry name" value="GLYCOSYLTRANSFERASE EPSH-RELATED"/>
    <property type="match status" value="1"/>
</dbReference>
<organism evidence="4 5">
    <name type="scientific">Bombiscardovia coagulans</name>
    <dbReference type="NCBI Taxonomy" id="686666"/>
    <lineage>
        <taxon>Bacteria</taxon>
        <taxon>Bacillati</taxon>
        <taxon>Actinomycetota</taxon>
        <taxon>Actinomycetes</taxon>
        <taxon>Bifidobacteriales</taxon>
        <taxon>Bifidobacteriaceae</taxon>
        <taxon>Bombiscardovia</taxon>
    </lineage>
</organism>
<evidence type="ECO:0000256" key="2">
    <source>
        <dbReference type="ARBA" id="ARBA00022679"/>
    </source>
</evidence>
<dbReference type="Pfam" id="PF00535">
    <property type="entry name" value="Glycos_transf_2"/>
    <property type="match status" value="1"/>
</dbReference>
<gene>
    <name evidence="4" type="ORF">BOCO_1013</name>
</gene>
<dbReference type="OrthoDB" id="3171021at2"/>
<protein>
    <submittedName>
        <fullName evidence="4">Glycosyltransferase, group 2 family protein</fullName>
    </submittedName>
</protein>
<feature type="domain" description="Glycosyltransferase 2-like" evidence="3">
    <location>
        <begin position="7"/>
        <end position="129"/>
    </location>
</feature>
<keyword evidence="5" id="KW-1185">Reference proteome</keyword>
<evidence type="ECO:0000313" key="5">
    <source>
        <dbReference type="Proteomes" id="UP000216004"/>
    </source>
</evidence>
<reference evidence="4 5" key="1">
    <citation type="journal article" date="2017" name="BMC Genomics">
        <title>Comparative genomic and phylogenomic analyses of the Bifidobacteriaceae family.</title>
        <authorList>
            <person name="Lugli G.A."/>
            <person name="Milani C."/>
            <person name="Turroni F."/>
            <person name="Duranti S."/>
            <person name="Mancabelli L."/>
            <person name="Mangifesta M."/>
            <person name="Ferrario C."/>
            <person name="Modesto M."/>
            <person name="Mattarelli P."/>
            <person name="Jiri K."/>
            <person name="van Sinderen D."/>
            <person name="Ventura M."/>
        </authorList>
    </citation>
    <scope>NUCLEOTIDE SEQUENCE [LARGE SCALE GENOMIC DNA]</scope>
    <source>
        <strain evidence="4 5">DSM 22924</strain>
    </source>
</reference>
<dbReference type="GO" id="GO:0016757">
    <property type="term" value="F:glycosyltransferase activity"/>
    <property type="evidence" value="ECO:0007669"/>
    <property type="project" value="UniProtKB-KW"/>
</dbReference>
<evidence type="ECO:0000313" key="4">
    <source>
        <dbReference type="EMBL" id="OZG49204.1"/>
    </source>
</evidence>
<keyword evidence="2 4" id="KW-0808">Transferase</keyword>
<dbReference type="InterPro" id="IPR001173">
    <property type="entry name" value="Glyco_trans_2-like"/>
</dbReference>
<dbReference type="PANTHER" id="PTHR22916">
    <property type="entry name" value="GLYCOSYLTRANSFERASE"/>
    <property type="match status" value="1"/>
</dbReference>